<feature type="coiled-coil region" evidence="4">
    <location>
        <begin position="241"/>
        <end position="310"/>
    </location>
</feature>
<comment type="similarity">
    <text evidence="1">Belongs to the SBNO family.</text>
</comment>
<protein>
    <submittedName>
        <fullName evidence="10">Strawberry notch-like</fullName>
    </submittedName>
</protein>
<dbReference type="InterPro" id="IPR002740">
    <property type="entry name" value="EVE_domain"/>
</dbReference>
<feature type="region of interest" description="Disordered" evidence="5">
    <location>
        <begin position="819"/>
        <end position="907"/>
    </location>
</feature>
<dbReference type="Pfam" id="PF25373">
    <property type="entry name" value="SBNO"/>
    <property type="match status" value="1"/>
</dbReference>
<evidence type="ECO:0000256" key="4">
    <source>
        <dbReference type="SAM" id="Coils"/>
    </source>
</evidence>
<sequence length="2050" mass="218407">MSAPPDGTVLQVQCGSCLKIVNVPAEYLDQLLLYKMYSCPHCKSRQQIQLTAQQETSLRIQAKQILSAAAQQQQQQQQRQQQGVAQQQQQQRQAAAAQLAAYTQALAAAATAAGTAPRPQAQAAAPTPADMLGRLVAAMQQQQQQQQQQQAAARPPRPAQPPAAVRPPAPAPRPAATATAVQMLQRQMAAMVAAAGAAAQQRLQNAALAAAANTAATQQQQQQAQQPQQQQQQQVQVPPALLEALRRAQQLQAEQARQQAAAQAAQPAAGQPAQQAAQQAQQAAELAQLAQQQQQLLELAQQQLAEQLAQQLLEPFPDELYDADDSEVRETFMAYAPAKLPFGQPHPDSVVETASLAAVAPPDITYQLAAHDQLVGCLSALQLESVVYACQRHQQMLPDGSRAGFFIGDGAGVGKGRTVAGLILENWVQGRHKHLWLSVGADLKIDTNRDLADVGAGHLPLHALNKLPYGKLAGGKIGVKDGVMFLTYSSLTSSSDRGHTRFRQLVDWCGPDFDGLIVFDESHKAKNLVPEGGTRPTQVGIKVRELQAQLPKARIVYCSATGASEPRNMAYMTRLGLWGEGNPAFKDFSAFLEAVQPKGSGGSSGSSMAALELVAMDMKAQGMFVCRTLSFAGAEFQTVEAPLEEPIASQYKAATAAWSHLFREFLQAEERAAAAGLAFDARATWRAFWAAHQAFFRHLTMAAKVPAIVRMARAALASGKCAVIGLQSTGEARTADVVAEKGEQLDDFVSGPKELLLRLVDLHFPLPPDPDAPEDEDGSDSDFDVAAVTEAAARNKLGGRDQAYRGAKARQIRYREFSESEDIGATASSSSDSDSESDGYVSGSSSGGSSGGGSGSEEDEEEEEDEEGEEGAEGGSGEDEAQRAQQEAAQQEEAQQEEAQRAKRERAEAAFQEALGRKEMLLALVQQLELPNNPLDSLIDQLGGPTQVAEMTGRKGRLVRSGEGGAGVVYEARNASGVEAGSTLEMINVHERELFLSGQKLVAIISEAASAGISLHADRRCVNQRRRLHLTLELPWSADRAIQQFGRTHRANQAHGPQYRLVFTPLGGERRFAAAVARRLESLGALTQGDRRAGPSLAAFNFDSSWGQRALRETYRAIMGEERAPPALPQACRPGPDGEPPAMSQAAFMARARALLLNVGVIRHNRGTVAASQLGDYLARPEGALASVGRIAEADMADVPRFLNRLLGLDPEAQAVLFDFYSAMLDALMERARREGTLDEGIVDIRARSVALAGEPQVLLRDAVTGAATVLHEVELDRGLPWADAQQLLEQHQAEAAAAAAGLASPPATALPAVLASVPAPQQDEAEEGQEGQEAGLKVEQQTTDGAVEQPVQEQAGAAEQQQEQQSVSEEPADGRQEQQPPADSQEQQQLQEQQSGGVPPGGSPPSGAASDGGQQQQAGSTLDAADGEAGQEDGGNGSSGRKRQRIDSPAAEGAAAADGKAEQRAEASPRQEQQRSHKRTAAAAAAEGSGSGSELDDEVVEVTEEELRKQGGNPAARRHWVSGFYRAKASGINRQVHVLLVLEVPGSEPPAFVVHRPATGRSRQTLSLQELRSRYRPLEPAECQPLWEKAFEAADATDPKERPGAVARKRRMHILGGAVMRCWGAVQDVLARHASESERRVRVVRIATTGEQPQRLVGMLIPEPAVEEVVAALRSRSGDGSGSGGNAAGAEQAPAAGSGQGSQQEEEGAEGGKEGAAKGSPAKGATRRAAKAEGEVGSPKAGGHSGRRHHRRRHRHAAAEADGGSGEDLPSPKRRRHGHKAAKPAQGEASDCSGGSEEELPSPKRRRRQGHKAAKPAQGEASDRSGGSAWLQPGWQSTARSLLNCPSPACCMAEIEQQQLLRGDPAMAPKRKGDGGNKSSKKAKGSPQEEAAAPERQSGGKLYFLLKRRADLLTAQQIEDAEGHTVTVTGLCNVQANRPVLEAMQEGDEVLFFQSPPKGGKERDFAPSITALVSVARAPYPDPEDDKGRGWLAVDLKMENVFEDPVTLSALKEHKSGELAGWSLFAAGSNLQSLHYVPQKAFDFIMDEM</sequence>
<feature type="compositionally biased region" description="Low complexity" evidence="5">
    <location>
        <begin position="138"/>
        <end position="154"/>
    </location>
</feature>
<dbReference type="Proteomes" id="UP000239899">
    <property type="component" value="Unassembled WGS sequence"/>
</dbReference>
<dbReference type="InterPro" id="IPR039187">
    <property type="entry name" value="SNO_AAA"/>
</dbReference>
<dbReference type="InterPro" id="IPR026741">
    <property type="entry name" value="SNO"/>
</dbReference>
<feature type="compositionally biased region" description="Gly residues" evidence="5">
    <location>
        <begin position="845"/>
        <end position="855"/>
    </location>
</feature>
<evidence type="ECO:0000259" key="7">
    <source>
        <dbReference type="Pfam" id="PF13871"/>
    </source>
</evidence>
<feature type="domain" description="SBNO alpha/beta" evidence="9">
    <location>
        <begin position="1523"/>
        <end position="1595"/>
    </location>
</feature>
<dbReference type="Gene3D" id="3.10.590.10">
    <property type="entry name" value="ph1033 like domains"/>
    <property type="match status" value="1"/>
</dbReference>
<evidence type="ECO:0000259" key="8">
    <source>
        <dbReference type="Pfam" id="PF13872"/>
    </source>
</evidence>
<feature type="compositionally biased region" description="Low complexity" evidence="5">
    <location>
        <begin position="1378"/>
        <end position="1398"/>
    </location>
</feature>
<dbReference type="GO" id="GO:0006355">
    <property type="term" value="P:regulation of DNA-templated transcription"/>
    <property type="evidence" value="ECO:0007669"/>
    <property type="project" value="InterPro"/>
</dbReference>
<evidence type="ECO:0000256" key="5">
    <source>
        <dbReference type="SAM" id="MobiDB-lite"/>
    </source>
</evidence>
<dbReference type="InterPro" id="IPR015947">
    <property type="entry name" value="PUA-like_sf"/>
</dbReference>
<feature type="compositionally biased region" description="Acidic residues" evidence="5">
    <location>
        <begin position="856"/>
        <end position="879"/>
    </location>
</feature>
<feature type="compositionally biased region" description="Low complexity" evidence="5">
    <location>
        <begin position="1347"/>
        <end position="1370"/>
    </location>
</feature>
<dbReference type="PANTHER" id="PTHR12706:SF13">
    <property type="entry name" value="PROTEIN FORGETTER 1"/>
    <property type="match status" value="1"/>
</dbReference>
<proteinExistence type="inferred from homology"/>
<feature type="compositionally biased region" description="Low complexity" evidence="5">
    <location>
        <begin position="1689"/>
        <end position="1704"/>
    </location>
</feature>
<dbReference type="InterPro" id="IPR026937">
    <property type="entry name" value="SBNO_Helicase_C_dom"/>
</dbReference>
<keyword evidence="3" id="KW-0804">Transcription</keyword>
<dbReference type="SUPFAM" id="SSF88697">
    <property type="entry name" value="PUA domain-like"/>
    <property type="match status" value="1"/>
</dbReference>
<comment type="caution">
    <text evidence="10">The sequence shown here is derived from an EMBL/GenBank/DDBJ whole genome shotgun (WGS) entry which is preliminary data.</text>
</comment>
<evidence type="ECO:0000313" key="10">
    <source>
        <dbReference type="EMBL" id="PRW58205.1"/>
    </source>
</evidence>
<feature type="compositionally biased region" description="Low complexity" evidence="5">
    <location>
        <begin position="828"/>
        <end position="844"/>
    </location>
</feature>
<feature type="region of interest" description="Disordered" evidence="5">
    <location>
        <begin position="1676"/>
        <end position="1833"/>
    </location>
</feature>
<feature type="domain" description="Strawberry notch AAA" evidence="8">
    <location>
        <begin position="345"/>
        <end position="652"/>
    </location>
</feature>
<dbReference type="GO" id="GO:0042393">
    <property type="term" value="F:histone binding"/>
    <property type="evidence" value="ECO:0007669"/>
    <property type="project" value="TreeGrafter"/>
</dbReference>
<feature type="coiled-coil region" evidence="4">
    <location>
        <begin position="70"/>
        <end position="105"/>
    </location>
</feature>
<feature type="compositionally biased region" description="Low complexity" evidence="5">
    <location>
        <begin position="1406"/>
        <end position="1425"/>
    </location>
</feature>
<keyword evidence="11" id="KW-1185">Reference proteome</keyword>
<feature type="compositionally biased region" description="Basic residues" evidence="5">
    <location>
        <begin position="1746"/>
        <end position="1757"/>
    </location>
</feature>
<organism evidence="10 11">
    <name type="scientific">Chlorella sorokiniana</name>
    <name type="common">Freshwater green alga</name>
    <dbReference type="NCBI Taxonomy" id="3076"/>
    <lineage>
        <taxon>Eukaryota</taxon>
        <taxon>Viridiplantae</taxon>
        <taxon>Chlorophyta</taxon>
        <taxon>core chlorophytes</taxon>
        <taxon>Trebouxiophyceae</taxon>
        <taxon>Chlorellales</taxon>
        <taxon>Chlorellaceae</taxon>
        <taxon>Chlorella clade</taxon>
        <taxon>Chlorella</taxon>
    </lineage>
</organism>
<dbReference type="SUPFAM" id="SSF52540">
    <property type="entry name" value="P-loop containing nucleoside triphosphate hydrolases"/>
    <property type="match status" value="2"/>
</dbReference>
<feature type="compositionally biased region" description="Basic residues" evidence="5">
    <location>
        <begin position="1804"/>
        <end position="1815"/>
    </location>
</feature>
<reference evidence="10 11" key="1">
    <citation type="journal article" date="2018" name="Plant J.">
        <title>Genome sequences of Chlorella sorokiniana UTEX 1602 and Micractinium conductrix SAG 241.80: implications to maltose excretion by a green alga.</title>
        <authorList>
            <person name="Arriola M.B."/>
            <person name="Velmurugan N."/>
            <person name="Zhang Y."/>
            <person name="Plunkett M.H."/>
            <person name="Hondzo H."/>
            <person name="Barney B.M."/>
        </authorList>
    </citation>
    <scope>NUCLEOTIDE SEQUENCE [LARGE SCALE GENOMIC DNA]</scope>
    <source>
        <strain evidence="11">UTEX 1602</strain>
    </source>
</reference>
<feature type="compositionally biased region" description="Basic and acidic residues" evidence="5">
    <location>
        <begin position="1460"/>
        <end position="1476"/>
    </location>
</feature>
<keyword evidence="2" id="KW-0805">Transcription regulation</keyword>
<feature type="compositionally biased region" description="Pro residues" evidence="5">
    <location>
        <begin position="155"/>
        <end position="173"/>
    </location>
</feature>
<feature type="region of interest" description="Disordered" evidence="5">
    <location>
        <begin position="1865"/>
        <end position="1898"/>
    </location>
</feature>
<feature type="compositionally biased region" description="Basic and acidic residues" evidence="5">
    <location>
        <begin position="898"/>
        <end position="907"/>
    </location>
</feature>
<dbReference type="OrthoDB" id="421838at2759"/>
<dbReference type="Pfam" id="PF13871">
    <property type="entry name" value="Helicase_C_4"/>
    <property type="match status" value="1"/>
</dbReference>
<evidence type="ECO:0000259" key="9">
    <source>
        <dbReference type="Pfam" id="PF25373"/>
    </source>
</evidence>
<dbReference type="GO" id="GO:0005634">
    <property type="term" value="C:nucleus"/>
    <property type="evidence" value="ECO:0007669"/>
    <property type="project" value="TreeGrafter"/>
</dbReference>
<dbReference type="GO" id="GO:0031490">
    <property type="term" value="F:chromatin DNA binding"/>
    <property type="evidence" value="ECO:0007669"/>
    <property type="project" value="TreeGrafter"/>
</dbReference>
<dbReference type="Pfam" id="PF01878">
    <property type="entry name" value="EVE"/>
    <property type="match status" value="1"/>
</dbReference>
<name>A0A2P6TVW1_CHLSO</name>
<feature type="domain" description="Strawberry notch helicase C" evidence="7">
    <location>
        <begin position="933"/>
        <end position="1244"/>
    </location>
</feature>
<evidence type="ECO:0000256" key="1">
    <source>
        <dbReference type="ARBA" id="ARBA00006992"/>
    </source>
</evidence>
<evidence type="ECO:0000259" key="6">
    <source>
        <dbReference type="Pfam" id="PF01878"/>
    </source>
</evidence>
<evidence type="ECO:0000256" key="3">
    <source>
        <dbReference type="ARBA" id="ARBA00023163"/>
    </source>
</evidence>
<feature type="region of interest" description="Disordered" evidence="5">
    <location>
        <begin position="138"/>
        <end position="180"/>
    </location>
</feature>
<feature type="domain" description="EVE" evidence="6">
    <location>
        <begin position="1904"/>
        <end position="2048"/>
    </location>
</feature>
<feature type="region of interest" description="Disordered" evidence="5">
    <location>
        <begin position="1321"/>
        <end position="1502"/>
    </location>
</feature>
<accession>A0A2P6TVW1</accession>
<dbReference type="Pfam" id="PF13872">
    <property type="entry name" value="AAA_34"/>
    <property type="match status" value="1"/>
</dbReference>
<dbReference type="FunFam" id="3.40.50.300:FF:000342">
    <property type="entry name" value="Protein strawberry notch homolog 2"/>
    <property type="match status" value="1"/>
</dbReference>
<dbReference type="EMBL" id="LHPG02000005">
    <property type="protein sequence ID" value="PRW58205.1"/>
    <property type="molecule type" value="Genomic_DNA"/>
</dbReference>
<keyword evidence="4" id="KW-0175">Coiled coil</keyword>
<feature type="compositionally biased region" description="Low complexity" evidence="5">
    <location>
        <begin position="883"/>
        <end position="893"/>
    </location>
</feature>
<gene>
    <name evidence="10" type="ORF">C2E21_2838</name>
</gene>
<evidence type="ECO:0000256" key="2">
    <source>
        <dbReference type="ARBA" id="ARBA00023015"/>
    </source>
</evidence>
<feature type="compositionally biased region" description="Basic residues" evidence="5">
    <location>
        <begin position="1773"/>
        <end position="1783"/>
    </location>
</feature>
<dbReference type="PANTHER" id="PTHR12706">
    <property type="entry name" value="STRAWBERRY NOTCH-RELATED"/>
    <property type="match status" value="1"/>
</dbReference>
<dbReference type="InterPro" id="IPR057332">
    <property type="entry name" value="SBNO_a/b_dom"/>
</dbReference>
<dbReference type="InterPro" id="IPR027417">
    <property type="entry name" value="P-loop_NTPase"/>
</dbReference>
<evidence type="ECO:0000313" key="11">
    <source>
        <dbReference type="Proteomes" id="UP000239899"/>
    </source>
</evidence>